<name>A0A1X0JUB0_9MYCO</name>
<evidence type="ECO:0000313" key="6">
    <source>
        <dbReference type="EMBL" id="ORB66185.1"/>
    </source>
</evidence>
<protein>
    <submittedName>
        <fullName evidence="6">Homocysteine S-methyltransferase</fullName>
    </submittedName>
</protein>
<evidence type="ECO:0000313" key="7">
    <source>
        <dbReference type="Proteomes" id="UP000192411"/>
    </source>
</evidence>
<evidence type="ECO:0000256" key="1">
    <source>
        <dbReference type="ARBA" id="ARBA00022603"/>
    </source>
</evidence>
<keyword evidence="2 3" id="KW-0808">Transferase</keyword>
<dbReference type="PROSITE" id="PS50970">
    <property type="entry name" value="HCY"/>
    <property type="match status" value="1"/>
</dbReference>
<dbReference type="InterPro" id="IPR003726">
    <property type="entry name" value="HCY_dom"/>
</dbReference>
<dbReference type="STRING" id="75922.BST47_09945"/>
<keyword evidence="1 3" id="KW-0489">Methyltransferase</keyword>
<dbReference type="Gene3D" id="3.20.20.330">
    <property type="entry name" value="Homocysteine-binding-like domain"/>
    <property type="match status" value="1"/>
</dbReference>
<dbReference type="GO" id="GO:0032259">
    <property type="term" value="P:methylation"/>
    <property type="evidence" value="ECO:0007669"/>
    <property type="project" value="UniProtKB-KW"/>
</dbReference>
<feature type="region of interest" description="Disordered" evidence="4">
    <location>
        <begin position="253"/>
        <end position="276"/>
    </location>
</feature>
<evidence type="ECO:0000259" key="5">
    <source>
        <dbReference type="PROSITE" id="PS50970"/>
    </source>
</evidence>
<comment type="cofactor">
    <cofactor evidence="3">
        <name>Zn(2+)</name>
        <dbReference type="ChEBI" id="CHEBI:29105"/>
    </cofactor>
</comment>
<keyword evidence="3" id="KW-0862">Zinc</keyword>
<feature type="binding site" evidence="3">
    <location>
        <position position="226"/>
    </location>
    <ligand>
        <name>Zn(2+)</name>
        <dbReference type="ChEBI" id="CHEBI:29105"/>
    </ligand>
</feature>
<feature type="binding site" evidence="3">
    <location>
        <position position="295"/>
    </location>
    <ligand>
        <name>Zn(2+)</name>
        <dbReference type="ChEBI" id="CHEBI:29105"/>
    </ligand>
</feature>
<dbReference type="PANTHER" id="PTHR11103:SF18">
    <property type="entry name" value="SLR1189 PROTEIN"/>
    <property type="match status" value="1"/>
</dbReference>
<dbReference type="Proteomes" id="UP000192411">
    <property type="component" value="Unassembled WGS sequence"/>
</dbReference>
<keyword evidence="3" id="KW-0479">Metal-binding</keyword>
<evidence type="ECO:0000256" key="3">
    <source>
        <dbReference type="PROSITE-ProRule" id="PRU00333"/>
    </source>
</evidence>
<feature type="compositionally biased region" description="Acidic residues" evidence="4">
    <location>
        <begin position="262"/>
        <end position="274"/>
    </location>
</feature>
<evidence type="ECO:0000256" key="4">
    <source>
        <dbReference type="SAM" id="MobiDB-lite"/>
    </source>
</evidence>
<sequence>MSRRGSLPQLGGGMFVTDGGLETELVFHDGIDLPAFAAFPLLDSPDTRDRLRRYYDGYLAIARRHGAGFVVETPTWRANPDWAAQLGYSPERLDAVNRSAVELAEEVRAAATAEGLTAVVSGCVGPRGDGYDPRDAMTAEDAERYHAVQIATFADTTADQVTAITMTNAAEGIGVVRAAAAAGIPAAVSFTVETDGRLPTGQPLHEAIEQVDAETDSGAAYFMVNCAHPTHFADALGRDGAWRSRLVGLRSNASSKSHAELDESTELDEGDPDDLGARHAALRDRLPAVTVLGGCCGTDARHVAAICEAWSAQ</sequence>
<dbReference type="InterPro" id="IPR036589">
    <property type="entry name" value="HCY_dom_sf"/>
</dbReference>
<dbReference type="AlphaFoldDB" id="A0A1X0JUB0"/>
<reference evidence="6 7" key="1">
    <citation type="submission" date="2017-02" db="EMBL/GenBank/DDBJ databases">
        <title>The new phylogeny of genus Mycobacterium.</title>
        <authorList>
            <person name="Tortoli E."/>
            <person name="Trovato A."/>
            <person name="Cirillo D.M."/>
        </authorList>
    </citation>
    <scope>NUCLEOTIDE SEQUENCE [LARGE SCALE GENOMIC DNA]</scope>
    <source>
        <strain evidence="6 7">DSM 44338</strain>
    </source>
</reference>
<dbReference type="GO" id="GO:0008168">
    <property type="term" value="F:methyltransferase activity"/>
    <property type="evidence" value="ECO:0007669"/>
    <property type="project" value="UniProtKB-UniRule"/>
</dbReference>
<keyword evidence="7" id="KW-1185">Reference proteome</keyword>
<dbReference type="Pfam" id="PF02574">
    <property type="entry name" value="S-methyl_trans"/>
    <property type="match status" value="1"/>
</dbReference>
<proteinExistence type="predicted"/>
<dbReference type="SUPFAM" id="SSF82282">
    <property type="entry name" value="Homocysteine S-methyltransferase"/>
    <property type="match status" value="1"/>
</dbReference>
<feature type="domain" description="Hcy-binding" evidence="5">
    <location>
        <begin position="3"/>
        <end position="310"/>
    </location>
</feature>
<gene>
    <name evidence="6" type="ORF">BST47_09945</name>
</gene>
<accession>A0A1X0JUB0</accession>
<dbReference type="EMBL" id="MVIM01000004">
    <property type="protein sequence ID" value="ORB66185.1"/>
    <property type="molecule type" value="Genomic_DNA"/>
</dbReference>
<dbReference type="PANTHER" id="PTHR11103">
    <property type="entry name" value="SLR1189 PROTEIN"/>
    <property type="match status" value="1"/>
</dbReference>
<dbReference type="OrthoDB" id="9803687at2"/>
<organism evidence="6 7">
    <name type="scientific">Mycolicibacterium tusciae</name>
    <dbReference type="NCBI Taxonomy" id="75922"/>
    <lineage>
        <taxon>Bacteria</taxon>
        <taxon>Bacillati</taxon>
        <taxon>Actinomycetota</taxon>
        <taxon>Actinomycetes</taxon>
        <taxon>Mycobacteriales</taxon>
        <taxon>Mycobacteriaceae</taxon>
        <taxon>Mycolicibacterium</taxon>
    </lineage>
</organism>
<feature type="binding site" evidence="3">
    <location>
        <position position="296"/>
    </location>
    <ligand>
        <name>Zn(2+)</name>
        <dbReference type="ChEBI" id="CHEBI:29105"/>
    </ligand>
</feature>
<evidence type="ECO:0000256" key="2">
    <source>
        <dbReference type="ARBA" id="ARBA00022679"/>
    </source>
</evidence>
<comment type="caution">
    <text evidence="6">The sequence shown here is derived from an EMBL/GenBank/DDBJ whole genome shotgun (WGS) entry which is preliminary data.</text>
</comment>
<dbReference type="GO" id="GO:0046872">
    <property type="term" value="F:metal ion binding"/>
    <property type="evidence" value="ECO:0007669"/>
    <property type="project" value="UniProtKB-KW"/>
</dbReference>